<reference evidence="3" key="1">
    <citation type="submission" date="2016-10" db="EMBL/GenBank/DDBJ databases">
        <authorList>
            <person name="Varghese N."/>
            <person name="Submissions S."/>
        </authorList>
    </citation>
    <scope>NUCLEOTIDE SEQUENCE [LARGE SCALE GENOMIC DNA]</scope>
    <source>
        <strain evidence="3">DSM 22082</strain>
    </source>
</reference>
<protein>
    <submittedName>
        <fullName evidence="3">Uncharacterized protein</fullName>
    </submittedName>
</protein>
<keyword evidence="2" id="KW-1133">Transmembrane helix</keyword>
<proteinExistence type="predicted"/>
<dbReference type="InterPro" id="IPR045512">
    <property type="entry name" value="DUF6480"/>
</dbReference>
<keyword evidence="4" id="KW-1185">Reference proteome</keyword>
<dbReference type="Proteomes" id="UP000199700">
    <property type="component" value="Chromosome"/>
</dbReference>
<feature type="transmembrane region" description="Helical" evidence="2">
    <location>
        <begin position="68"/>
        <end position="89"/>
    </location>
</feature>
<keyword evidence="2" id="KW-0472">Membrane</keyword>
<keyword evidence="2" id="KW-0812">Transmembrane</keyword>
<evidence type="ECO:0000313" key="3">
    <source>
        <dbReference type="EMBL" id="SDS76710.1"/>
    </source>
</evidence>
<dbReference type="EMBL" id="LT629739">
    <property type="protein sequence ID" value="SDS76710.1"/>
    <property type="molecule type" value="Genomic_DNA"/>
</dbReference>
<gene>
    <name evidence="3" type="ORF">SAMN04489751_2811</name>
</gene>
<dbReference type="STRING" id="629680.SAMN04489751_2811"/>
<dbReference type="AlphaFoldDB" id="A0A1H1UWL2"/>
<dbReference type="Pfam" id="PF20088">
    <property type="entry name" value="DUF6480"/>
    <property type="match status" value="1"/>
</dbReference>
<feature type="compositionally biased region" description="Polar residues" evidence="1">
    <location>
        <begin position="1"/>
        <end position="18"/>
    </location>
</feature>
<evidence type="ECO:0000313" key="4">
    <source>
        <dbReference type="Proteomes" id="UP000199700"/>
    </source>
</evidence>
<name>A0A1H1UWL2_BRESA</name>
<organism evidence="3 4">
    <name type="scientific">Brevibacterium sandarakinum</name>
    <dbReference type="NCBI Taxonomy" id="629680"/>
    <lineage>
        <taxon>Bacteria</taxon>
        <taxon>Bacillati</taxon>
        <taxon>Actinomycetota</taxon>
        <taxon>Actinomycetes</taxon>
        <taxon>Micrococcales</taxon>
        <taxon>Brevibacteriaceae</taxon>
        <taxon>Brevibacterium</taxon>
    </lineage>
</organism>
<dbReference type="RefSeq" id="WP_197679618.1">
    <property type="nucleotide sequence ID" value="NZ_JAKDJU010000050.1"/>
</dbReference>
<evidence type="ECO:0000256" key="2">
    <source>
        <dbReference type="SAM" id="Phobius"/>
    </source>
</evidence>
<accession>A0A1H1UWL2</accession>
<evidence type="ECO:0000256" key="1">
    <source>
        <dbReference type="SAM" id="MobiDB-lite"/>
    </source>
</evidence>
<sequence>MVSPQNNESDPTNTRHTTGNPNLDPDPEGDPDLEQGGGVTPGATPPESNSATASPPHPPDRRAPRSRWAIVGIGAVLAVIIVVFVAYAVGMFD</sequence>
<feature type="region of interest" description="Disordered" evidence="1">
    <location>
        <begin position="1"/>
        <end position="64"/>
    </location>
</feature>